<dbReference type="SUPFAM" id="SSF49879">
    <property type="entry name" value="SMAD/FHA domain"/>
    <property type="match status" value="1"/>
</dbReference>
<comment type="caution">
    <text evidence="4">The sequence shown here is derived from an EMBL/GenBank/DDBJ whole genome shotgun (WGS) entry which is preliminary data.</text>
</comment>
<dbReference type="FunFam" id="2.60.200.10:FF:000004">
    <property type="entry name" value="Mothers against decapentaplegic homolog"/>
    <property type="match status" value="1"/>
</dbReference>
<evidence type="ECO:0000256" key="1">
    <source>
        <dbReference type="ARBA" id="ARBA00023015"/>
    </source>
</evidence>
<dbReference type="GO" id="GO:0006357">
    <property type="term" value="P:regulation of transcription by RNA polymerase II"/>
    <property type="evidence" value="ECO:0007669"/>
    <property type="project" value="TreeGrafter"/>
</dbReference>
<feature type="domain" description="MH2" evidence="3">
    <location>
        <begin position="35"/>
        <end position="199"/>
    </location>
</feature>
<organism evidence="4 5">
    <name type="scientific">Engystomops pustulosus</name>
    <name type="common">Tungara frog</name>
    <name type="synonym">Physalaemus pustulosus</name>
    <dbReference type="NCBI Taxonomy" id="76066"/>
    <lineage>
        <taxon>Eukaryota</taxon>
        <taxon>Metazoa</taxon>
        <taxon>Chordata</taxon>
        <taxon>Craniata</taxon>
        <taxon>Vertebrata</taxon>
        <taxon>Euteleostomi</taxon>
        <taxon>Amphibia</taxon>
        <taxon>Batrachia</taxon>
        <taxon>Anura</taxon>
        <taxon>Neobatrachia</taxon>
        <taxon>Hyloidea</taxon>
        <taxon>Leptodactylidae</taxon>
        <taxon>Leiuperinae</taxon>
        <taxon>Engystomops</taxon>
    </lineage>
</organism>
<dbReference type="InterPro" id="IPR017855">
    <property type="entry name" value="SMAD-like_dom_sf"/>
</dbReference>
<proteinExistence type="predicted"/>
<accession>A0AAV6YHB7</accession>
<dbReference type="GO" id="GO:0140416">
    <property type="term" value="F:transcription regulator inhibitor activity"/>
    <property type="evidence" value="ECO:0007669"/>
    <property type="project" value="TreeGrafter"/>
</dbReference>
<dbReference type="InterPro" id="IPR013790">
    <property type="entry name" value="Dwarfin"/>
</dbReference>
<dbReference type="InterPro" id="IPR001132">
    <property type="entry name" value="SMAD_dom_Dwarfin-type"/>
</dbReference>
<keyword evidence="5" id="KW-1185">Reference proteome</keyword>
<protein>
    <recommendedName>
        <fullName evidence="3">MH2 domain-containing protein</fullName>
    </recommendedName>
</protein>
<gene>
    <name evidence="4" type="ORF">GDO81_028362</name>
</gene>
<reference evidence="4" key="1">
    <citation type="thesis" date="2020" institute="ProQuest LLC" country="789 East Eisenhower Parkway, Ann Arbor, MI, USA">
        <title>Comparative Genomics and Chromosome Evolution.</title>
        <authorList>
            <person name="Mudd A.B."/>
        </authorList>
    </citation>
    <scope>NUCLEOTIDE SEQUENCE</scope>
    <source>
        <strain evidence="4">237g6f4</strain>
        <tissue evidence="4">Blood</tissue>
    </source>
</reference>
<dbReference type="GO" id="GO:0070411">
    <property type="term" value="F:I-SMAD binding"/>
    <property type="evidence" value="ECO:0007669"/>
    <property type="project" value="TreeGrafter"/>
</dbReference>
<dbReference type="Proteomes" id="UP000824782">
    <property type="component" value="Unassembled WGS sequence"/>
</dbReference>
<dbReference type="PANTHER" id="PTHR13703:SF67">
    <property type="entry name" value="MOTHERS AGAINST DECAPENTAPLEGIC HOMOLOG"/>
    <property type="match status" value="1"/>
</dbReference>
<dbReference type="AlphaFoldDB" id="A0AAV6YHB7"/>
<keyword evidence="1" id="KW-0805">Transcription regulation</keyword>
<keyword evidence="2" id="KW-0804">Transcription</keyword>
<sequence length="199" mass="22477">MREDYMVSTQTVEGHVSYMWTDTTLSRGSIQNGHWCKLAYWEHRTRVGSLYSVTEPSVHIFYDLPKASGFCLGFLGSEPRNEIVRRTRKKIGQGVVLSHEQGEVWVYNCSEHPIFINSHTLAFATTRGQAVHKLPPGFSIKVFDGEKAAELSERSKLADGPCDLHSVRISFAKGWGACYSRQFITSCPCWLEILLSTTK</sequence>
<evidence type="ECO:0000313" key="4">
    <source>
        <dbReference type="EMBL" id="KAG8535518.1"/>
    </source>
</evidence>
<dbReference type="GO" id="GO:0030154">
    <property type="term" value="P:cell differentiation"/>
    <property type="evidence" value="ECO:0007669"/>
    <property type="project" value="TreeGrafter"/>
</dbReference>
<evidence type="ECO:0000256" key="2">
    <source>
        <dbReference type="ARBA" id="ARBA00023163"/>
    </source>
</evidence>
<dbReference type="SMART" id="SM00524">
    <property type="entry name" value="DWB"/>
    <property type="match status" value="1"/>
</dbReference>
<dbReference type="PANTHER" id="PTHR13703">
    <property type="entry name" value="SMAD"/>
    <property type="match status" value="1"/>
</dbReference>
<dbReference type="Gene3D" id="2.60.200.10">
    <property type="match status" value="1"/>
</dbReference>
<dbReference type="GO" id="GO:0071144">
    <property type="term" value="C:heteromeric SMAD protein complex"/>
    <property type="evidence" value="ECO:0007669"/>
    <property type="project" value="TreeGrafter"/>
</dbReference>
<dbReference type="InterPro" id="IPR008984">
    <property type="entry name" value="SMAD_FHA_dom_sf"/>
</dbReference>
<evidence type="ECO:0000259" key="3">
    <source>
        <dbReference type="PROSITE" id="PS51076"/>
    </source>
</evidence>
<dbReference type="PROSITE" id="PS51076">
    <property type="entry name" value="MH2"/>
    <property type="match status" value="1"/>
</dbReference>
<dbReference type="Pfam" id="PF03166">
    <property type="entry name" value="MH2"/>
    <property type="match status" value="1"/>
</dbReference>
<name>A0AAV6YHB7_ENGPU</name>
<dbReference type="GO" id="GO:0060395">
    <property type="term" value="P:SMAD protein signal transduction"/>
    <property type="evidence" value="ECO:0007669"/>
    <property type="project" value="TreeGrafter"/>
</dbReference>
<dbReference type="GO" id="GO:0009653">
    <property type="term" value="P:anatomical structure morphogenesis"/>
    <property type="evidence" value="ECO:0007669"/>
    <property type="project" value="TreeGrafter"/>
</dbReference>
<evidence type="ECO:0000313" key="5">
    <source>
        <dbReference type="Proteomes" id="UP000824782"/>
    </source>
</evidence>
<dbReference type="EMBL" id="WNYA01064595">
    <property type="protein sequence ID" value="KAG8535518.1"/>
    <property type="molecule type" value="Genomic_DNA"/>
</dbReference>